<dbReference type="KEGG" id="salh:HMF8227_02401"/>
<evidence type="ECO:0000313" key="2">
    <source>
        <dbReference type="Proteomes" id="UP000245728"/>
    </source>
</evidence>
<gene>
    <name evidence="1" type="ORF">HMF8227_02401</name>
</gene>
<protein>
    <submittedName>
        <fullName evidence="1">(6-4) photolyase</fullName>
    </submittedName>
</protein>
<dbReference type="InterPro" id="IPR036134">
    <property type="entry name" value="Crypto/Photolyase_FAD-like_sf"/>
</dbReference>
<dbReference type="InterPro" id="IPR052551">
    <property type="entry name" value="UV-DNA_repair_photolyase"/>
</dbReference>
<dbReference type="GO" id="GO:0016829">
    <property type="term" value="F:lyase activity"/>
    <property type="evidence" value="ECO:0007669"/>
    <property type="project" value="UniProtKB-KW"/>
</dbReference>
<dbReference type="EMBL" id="CP029347">
    <property type="protein sequence ID" value="AWL12853.1"/>
    <property type="molecule type" value="Genomic_DNA"/>
</dbReference>
<dbReference type="AlphaFoldDB" id="A0A2S2E5E3"/>
<dbReference type="Proteomes" id="UP000245728">
    <property type="component" value="Chromosome"/>
</dbReference>
<dbReference type="Gene3D" id="3.40.50.620">
    <property type="entry name" value="HUPs"/>
    <property type="match status" value="1"/>
</dbReference>
<keyword evidence="2" id="KW-1185">Reference proteome</keyword>
<dbReference type="PANTHER" id="PTHR38657">
    <property type="entry name" value="SLR1343 PROTEIN"/>
    <property type="match status" value="1"/>
</dbReference>
<reference evidence="1 2" key="1">
    <citation type="submission" date="2018-05" db="EMBL/GenBank/DDBJ databases">
        <title>Salinimonas sp. HMF8227 Genome sequencing and assembly.</title>
        <authorList>
            <person name="Kang H."/>
            <person name="Kang J."/>
            <person name="Cha I."/>
            <person name="Kim H."/>
            <person name="Joh K."/>
        </authorList>
    </citation>
    <scope>NUCLEOTIDE SEQUENCE [LARGE SCALE GENOMIC DNA]</scope>
    <source>
        <strain evidence="1 2">HMF8227</strain>
    </source>
</reference>
<dbReference type="Gene3D" id="1.10.579.10">
    <property type="entry name" value="DNA Cyclobutane Dipyrimidine Photolyase, subunit A, domain 3"/>
    <property type="match status" value="1"/>
</dbReference>
<accession>A0A2S2E5E3</accession>
<dbReference type="Gene3D" id="1.25.40.80">
    <property type="match status" value="1"/>
</dbReference>
<keyword evidence="1" id="KW-0456">Lyase</keyword>
<dbReference type="Gene3D" id="1.10.10.1710">
    <property type="entry name" value="Deoxyribodipyrimidine photolyase-related"/>
    <property type="match status" value="1"/>
</dbReference>
<dbReference type="RefSeq" id="WP_239421300.1">
    <property type="nucleotide sequence ID" value="NZ_CP029347.1"/>
</dbReference>
<proteinExistence type="predicted"/>
<dbReference type="PANTHER" id="PTHR38657:SF1">
    <property type="entry name" value="SLR1343 PROTEIN"/>
    <property type="match status" value="1"/>
</dbReference>
<dbReference type="Pfam" id="PF04244">
    <property type="entry name" value="DPRP"/>
    <property type="match status" value="1"/>
</dbReference>
<evidence type="ECO:0000313" key="1">
    <source>
        <dbReference type="EMBL" id="AWL12853.1"/>
    </source>
</evidence>
<dbReference type="SUPFAM" id="SSF48173">
    <property type="entry name" value="Cryptochrome/photolyase FAD-binding domain"/>
    <property type="match status" value="1"/>
</dbReference>
<dbReference type="InterPro" id="IPR014729">
    <property type="entry name" value="Rossmann-like_a/b/a_fold"/>
</dbReference>
<name>A0A2S2E5E3_9ALTE</name>
<dbReference type="InterPro" id="IPR007357">
    <property type="entry name" value="PhrB-like"/>
</dbReference>
<sequence length="520" mass="60406">MTNGFNANGAMSQLLLLLGDQLDHHHPIFQSLDTVQDTIIMAELVSETHYVPHNKLKIALIFSAMRHFADELKQRGFKVSYYPYEDTEGWCADFKQLLEKQLSEKTYQSLHLIEAGEHRLQEQFLHWQQSWSIEVKIHPASHFFFSVRQMQDWFGGRKAPRMEHFYRWARQKTGLLMQGGEPEGGQYNFDKHNREPWDANKTPPPPITFPIDSSTQNVLELVEERFADFPGQLKHFDFAVTTKQAEQALQDFIEHRLPEFGAYQDALSDKNSKLYHSLLSAYINLGQLNPMAVCQAAERAYYEGKAPLNAVEGFIRQILGWREYVRGIYWWQGKDYADRNALRATRALPDWFWSGNTQMRCLQKAIQSSLESAYAHHIQRLMVIGNFALLAGLDVKAVCQWYLAVYIDAFEWVELPNTLGMALYGDGGLLASKPYAASGRYIHKMGNHCQHCRYKPTRMTGPDACPYNALYWHFIHRHRERLEKNRRMGLMLSQWQKKSNEEQQAILDWAEHNLGTLSQL</sequence>
<organism evidence="1 2">
    <name type="scientific">Saliniradius amylolyticus</name>
    <dbReference type="NCBI Taxonomy" id="2183582"/>
    <lineage>
        <taxon>Bacteria</taxon>
        <taxon>Pseudomonadati</taxon>
        <taxon>Pseudomonadota</taxon>
        <taxon>Gammaproteobacteria</taxon>
        <taxon>Alteromonadales</taxon>
        <taxon>Alteromonadaceae</taxon>
        <taxon>Saliniradius</taxon>
    </lineage>
</organism>